<dbReference type="AlphaFoldDB" id="A0AA36IC28"/>
<keyword evidence="1 4" id="KW-0479">Metal-binding</keyword>
<evidence type="ECO:0000256" key="5">
    <source>
        <dbReference type="SAM" id="SignalP"/>
    </source>
</evidence>
<keyword evidence="8" id="KW-1185">Reference proteome</keyword>
<evidence type="ECO:0000259" key="6">
    <source>
        <dbReference type="PROSITE" id="PS51845"/>
    </source>
</evidence>
<dbReference type="InterPro" id="IPR003607">
    <property type="entry name" value="HD/PDEase_dom"/>
</dbReference>
<feature type="chain" id="PRO_5041335362" description="PDEase domain-containing protein" evidence="5">
    <location>
        <begin position="18"/>
        <end position="831"/>
    </location>
</feature>
<feature type="binding site" evidence="4">
    <location>
        <position position="589"/>
    </location>
    <ligand>
        <name>Zn(2+)</name>
        <dbReference type="ChEBI" id="CHEBI:29105"/>
        <label>2</label>
    </ligand>
</feature>
<evidence type="ECO:0000256" key="4">
    <source>
        <dbReference type="PIRSR" id="PIRSR623088-3"/>
    </source>
</evidence>
<dbReference type="PROSITE" id="PS51845">
    <property type="entry name" value="PDEASE_I_2"/>
    <property type="match status" value="1"/>
</dbReference>
<dbReference type="Proteomes" id="UP001178507">
    <property type="component" value="Unassembled WGS sequence"/>
</dbReference>
<dbReference type="SUPFAM" id="SSF109604">
    <property type="entry name" value="HD-domain/PDEase-like"/>
    <property type="match status" value="1"/>
</dbReference>
<dbReference type="SMART" id="SM00471">
    <property type="entry name" value="HDc"/>
    <property type="match status" value="1"/>
</dbReference>
<evidence type="ECO:0000256" key="1">
    <source>
        <dbReference type="ARBA" id="ARBA00022723"/>
    </source>
</evidence>
<keyword evidence="2" id="KW-0378">Hydrolase</keyword>
<dbReference type="InterPro" id="IPR029016">
    <property type="entry name" value="GAF-like_dom_sf"/>
</dbReference>
<proteinExistence type="predicted"/>
<comment type="caution">
    <text evidence="7">The sequence shown here is derived from an EMBL/GenBank/DDBJ whole genome shotgun (WGS) entry which is preliminary data.</text>
</comment>
<dbReference type="GO" id="GO:0046872">
    <property type="term" value="F:metal ion binding"/>
    <property type="evidence" value="ECO:0007669"/>
    <property type="project" value="UniProtKB-KW"/>
</dbReference>
<dbReference type="PANTHER" id="PTHR11347">
    <property type="entry name" value="CYCLIC NUCLEOTIDE PHOSPHODIESTERASE"/>
    <property type="match status" value="1"/>
</dbReference>
<keyword evidence="5" id="KW-0732">Signal</keyword>
<gene>
    <name evidence="7" type="ORF">EVOR1521_LOCUS10585</name>
</gene>
<feature type="signal peptide" evidence="5">
    <location>
        <begin position="1"/>
        <end position="17"/>
    </location>
</feature>
<name>A0AA36IC28_9DINO</name>
<evidence type="ECO:0000256" key="3">
    <source>
        <dbReference type="PIRSR" id="PIRSR623088-1"/>
    </source>
</evidence>
<evidence type="ECO:0000256" key="2">
    <source>
        <dbReference type="ARBA" id="ARBA00022801"/>
    </source>
</evidence>
<sequence length="831" mass="92053">EAAAFLPTLQLLTLLLAERLTSLHWEAEAHRSEAVINRLLQGVDVLAKPSEEWEKNLMQRAAEVPKEVLRGDVTLQEAAVWQPNQRSYVNVCGQSEGNPSRLVEEAFSLPNDTVQVICTEESVGDPTSTCSSLREICIVLPGIGKPTVLDFLDPVCTRKAAADCPSSRLNHFDLAAAEWLCKSSLRAALQARSKLHELILHKHSSERMQSLVSELSMAANTADLVQTIEQAVQAVTQSDKCMVFFFENDSDEVWSPPTKSVPEPYRMVLDIGLPGKIAKLMQEKPAEFQSTLVYNDMKSCPHWDGMPFGMEDSCGILVAPIKSAGQDARPLGLILAGDKVKNFNEGMLLSALSFWGHVNADFSEQDAEFLAWLASAAGSHVERLSLDIMWTKALLERDEGEGEGMLKDDKELVSEYYTVEAVDARSRPRAGTTSSQEPRTQNRVTTVHKFLGHVPTAGNPAMDFGTRNTLAFISTDDRESIRSLTAASYADVTQWGIDYWGLTPHDEFTLLVTALRQLDIFDHIAIERGVLFGFFQAIKKNYRAVPFHNFQHALSTVHFASKMAKVANVAEHLCHAELYALIIGALCHDCDHRGYNNAFEIMTRSELALRYNDASPLENHHCARAFEIALSKEGCNIFQDFSTEVYSLIRKRMIAGILSTDMKHHGSHVSILKEFELGEASDSQNQFLVEVVMHAADISNPLMPADQSQKWCACLNEEFTLQVEKEAEMGLPVTTFMSGLQEPQVAAKSLLGFIDFVIIPFTSSVFRIFPDLGELKPFLDQNRETAALIVDEASTGKKRQVAKKTWQGALTRLRDSAPATPAVPATPNTAV</sequence>
<dbReference type="GO" id="GO:0004114">
    <property type="term" value="F:3',5'-cyclic-nucleotide phosphodiesterase activity"/>
    <property type="evidence" value="ECO:0007669"/>
    <property type="project" value="InterPro"/>
</dbReference>
<feature type="binding site" evidence="4">
    <location>
        <position position="697"/>
    </location>
    <ligand>
        <name>Zn(2+)</name>
        <dbReference type="ChEBI" id="CHEBI:29105"/>
        <label>1</label>
    </ligand>
</feature>
<feature type="binding site" evidence="4">
    <location>
        <position position="588"/>
    </location>
    <ligand>
        <name>Zn(2+)</name>
        <dbReference type="ChEBI" id="CHEBI:29105"/>
        <label>1</label>
    </ligand>
</feature>
<dbReference type="Gene3D" id="1.10.1300.10">
    <property type="entry name" value="3'5'-cyclic nucleotide phosphodiesterase, catalytic domain"/>
    <property type="match status" value="1"/>
</dbReference>
<organism evidence="7 8">
    <name type="scientific">Effrenium voratum</name>
    <dbReference type="NCBI Taxonomy" id="2562239"/>
    <lineage>
        <taxon>Eukaryota</taxon>
        <taxon>Sar</taxon>
        <taxon>Alveolata</taxon>
        <taxon>Dinophyceae</taxon>
        <taxon>Suessiales</taxon>
        <taxon>Symbiodiniaceae</taxon>
        <taxon>Effrenium</taxon>
    </lineage>
</organism>
<feature type="active site" description="Proton donor" evidence="3">
    <location>
        <position position="548"/>
    </location>
</feature>
<feature type="domain" description="PDEase" evidence="6">
    <location>
        <begin position="474"/>
        <end position="793"/>
    </location>
</feature>
<reference evidence="7" key="1">
    <citation type="submission" date="2023-08" db="EMBL/GenBank/DDBJ databases">
        <authorList>
            <person name="Chen Y."/>
            <person name="Shah S."/>
            <person name="Dougan E. K."/>
            <person name="Thang M."/>
            <person name="Chan C."/>
        </authorList>
    </citation>
    <scope>NUCLEOTIDE SEQUENCE</scope>
</reference>
<dbReference type="Pfam" id="PF00233">
    <property type="entry name" value="PDEase_I"/>
    <property type="match status" value="1"/>
</dbReference>
<feature type="binding site" evidence="4">
    <location>
        <position position="552"/>
    </location>
    <ligand>
        <name>Zn(2+)</name>
        <dbReference type="ChEBI" id="CHEBI:29105"/>
        <label>1</label>
    </ligand>
</feature>
<dbReference type="Gene3D" id="3.30.450.40">
    <property type="match status" value="1"/>
</dbReference>
<dbReference type="CDD" id="cd00077">
    <property type="entry name" value="HDc"/>
    <property type="match status" value="1"/>
</dbReference>
<dbReference type="InterPro" id="IPR036971">
    <property type="entry name" value="PDEase_catalytic_dom_sf"/>
</dbReference>
<evidence type="ECO:0000313" key="7">
    <source>
        <dbReference type="EMBL" id="CAJ1383479.1"/>
    </source>
</evidence>
<dbReference type="PRINTS" id="PR00387">
    <property type="entry name" value="PDIESTERASE1"/>
</dbReference>
<feature type="non-terminal residue" evidence="7">
    <location>
        <position position="1"/>
    </location>
</feature>
<dbReference type="GO" id="GO:0007165">
    <property type="term" value="P:signal transduction"/>
    <property type="evidence" value="ECO:0007669"/>
    <property type="project" value="InterPro"/>
</dbReference>
<feature type="binding site" evidence="4">
    <location>
        <position position="589"/>
    </location>
    <ligand>
        <name>Zn(2+)</name>
        <dbReference type="ChEBI" id="CHEBI:29105"/>
        <label>1</label>
    </ligand>
</feature>
<dbReference type="SUPFAM" id="SSF55781">
    <property type="entry name" value="GAF domain-like"/>
    <property type="match status" value="1"/>
</dbReference>
<dbReference type="InterPro" id="IPR023088">
    <property type="entry name" value="PDEase"/>
</dbReference>
<dbReference type="EMBL" id="CAUJNA010001019">
    <property type="protein sequence ID" value="CAJ1383479.1"/>
    <property type="molecule type" value="Genomic_DNA"/>
</dbReference>
<accession>A0AA36IC28</accession>
<evidence type="ECO:0000313" key="8">
    <source>
        <dbReference type="Proteomes" id="UP001178507"/>
    </source>
</evidence>
<dbReference type="InterPro" id="IPR002073">
    <property type="entry name" value="PDEase_catalytic_dom"/>
</dbReference>
<protein>
    <recommendedName>
        <fullName evidence="6">PDEase domain-containing protein</fullName>
    </recommendedName>
</protein>